<evidence type="ECO:0000313" key="2">
    <source>
        <dbReference type="EMBL" id="KAL3635811.1"/>
    </source>
</evidence>
<dbReference type="PROSITE" id="PS50181">
    <property type="entry name" value="FBOX"/>
    <property type="match status" value="1"/>
</dbReference>
<gene>
    <name evidence="2" type="ORF">CASFOL_020358</name>
</gene>
<comment type="caution">
    <text evidence="2">The sequence shown here is derived from an EMBL/GenBank/DDBJ whole genome shotgun (WGS) entry which is preliminary data.</text>
</comment>
<evidence type="ECO:0000313" key="3">
    <source>
        <dbReference type="Proteomes" id="UP001632038"/>
    </source>
</evidence>
<dbReference type="InterPro" id="IPR013187">
    <property type="entry name" value="F-box-assoc_dom_typ3"/>
</dbReference>
<dbReference type="Proteomes" id="UP001632038">
    <property type="component" value="Unassembled WGS sequence"/>
</dbReference>
<sequence>MKIRRIGDRKNRNRAIGKGNEVSNISTLPVSLLLEIFLRLGIEALIYCKSVCTSWYKLLSEPSFSDFYEKYSGTTHLMLPKPLLRCKIDYEPVYLLEFDKNWDCSVRLINLRLPKTVHTSSLVDVVNSCNGLFTLLFDELVYISNPITGVCIELPKHRKELIEMDEVLYKIGFSPSENKFKVMRHAYHTLNDNVINKLSILTVGVDKKWRRVTLPCRNGLFSYKWICLDGAFHWIVKDNNGSSWISTFDLAEEKFGRVSHPPDVNLDLEKVRLELYGNRLTLIDSSNELHIDLWTMNETKTWSKDEIFYSWFPTDLCPDEIFLIGILRNGVVLFSDSTSIIEVDVKGKRCSRTRVIHSLRISYRIMMYTPRFSSFWKDVMPSARVMSMFRRTSPELLF</sequence>
<dbReference type="NCBIfam" id="TIGR01640">
    <property type="entry name" value="F_box_assoc_1"/>
    <property type="match status" value="1"/>
</dbReference>
<dbReference type="SUPFAM" id="SSF81383">
    <property type="entry name" value="F-box domain"/>
    <property type="match status" value="1"/>
</dbReference>
<dbReference type="InterPro" id="IPR001810">
    <property type="entry name" value="F-box_dom"/>
</dbReference>
<name>A0ABD3D0M2_9LAMI</name>
<dbReference type="EMBL" id="JAVIJP010000027">
    <property type="protein sequence ID" value="KAL3635811.1"/>
    <property type="molecule type" value="Genomic_DNA"/>
</dbReference>
<feature type="domain" description="F-box" evidence="1">
    <location>
        <begin position="22"/>
        <end position="71"/>
    </location>
</feature>
<dbReference type="AlphaFoldDB" id="A0ABD3D0M2"/>
<dbReference type="Pfam" id="PF08268">
    <property type="entry name" value="FBA_3"/>
    <property type="match status" value="1"/>
</dbReference>
<reference evidence="3" key="1">
    <citation type="journal article" date="2024" name="IScience">
        <title>Strigolactones Initiate the Formation of Haustorium-like Structures in Castilleja.</title>
        <authorList>
            <person name="Buerger M."/>
            <person name="Peterson D."/>
            <person name="Chory J."/>
        </authorList>
    </citation>
    <scope>NUCLEOTIDE SEQUENCE [LARGE SCALE GENOMIC DNA]</scope>
</reference>
<dbReference type="PANTHER" id="PTHR31111:SF136">
    <property type="entry name" value="F-BOX ASSOCIATED DOMAIN-CONTAINING PROTEIN"/>
    <property type="match status" value="1"/>
</dbReference>
<protein>
    <recommendedName>
        <fullName evidence="1">F-box domain-containing protein</fullName>
    </recommendedName>
</protein>
<proteinExistence type="predicted"/>
<dbReference type="InterPro" id="IPR036047">
    <property type="entry name" value="F-box-like_dom_sf"/>
</dbReference>
<dbReference type="Gene3D" id="1.20.1280.50">
    <property type="match status" value="1"/>
</dbReference>
<organism evidence="2 3">
    <name type="scientific">Castilleja foliolosa</name>
    <dbReference type="NCBI Taxonomy" id="1961234"/>
    <lineage>
        <taxon>Eukaryota</taxon>
        <taxon>Viridiplantae</taxon>
        <taxon>Streptophyta</taxon>
        <taxon>Embryophyta</taxon>
        <taxon>Tracheophyta</taxon>
        <taxon>Spermatophyta</taxon>
        <taxon>Magnoliopsida</taxon>
        <taxon>eudicotyledons</taxon>
        <taxon>Gunneridae</taxon>
        <taxon>Pentapetalae</taxon>
        <taxon>asterids</taxon>
        <taxon>lamiids</taxon>
        <taxon>Lamiales</taxon>
        <taxon>Orobanchaceae</taxon>
        <taxon>Pedicularideae</taxon>
        <taxon>Castillejinae</taxon>
        <taxon>Castilleja</taxon>
    </lineage>
</organism>
<dbReference type="InterPro" id="IPR017451">
    <property type="entry name" value="F-box-assoc_interact_dom"/>
</dbReference>
<dbReference type="PANTHER" id="PTHR31111">
    <property type="entry name" value="BNAA05G37150D PROTEIN-RELATED"/>
    <property type="match status" value="1"/>
</dbReference>
<dbReference type="Pfam" id="PF12937">
    <property type="entry name" value="F-box-like"/>
    <property type="match status" value="1"/>
</dbReference>
<evidence type="ECO:0000259" key="1">
    <source>
        <dbReference type="PROSITE" id="PS50181"/>
    </source>
</evidence>
<accession>A0ABD3D0M2</accession>
<keyword evidence="3" id="KW-1185">Reference proteome</keyword>